<accession>A0A511XIP7</accession>
<evidence type="ECO:0000256" key="4">
    <source>
        <dbReference type="SAM" id="MobiDB-lite"/>
    </source>
</evidence>
<dbReference type="Pfam" id="PF01135">
    <property type="entry name" value="PCMT"/>
    <property type="match status" value="1"/>
</dbReference>
<dbReference type="Gene3D" id="3.40.50.150">
    <property type="entry name" value="Vaccinia Virus protein VP39"/>
    <property type="match status" value="1"/>
</dbReference>
<name>A0A511XIP7_9PROT</name>
<comment type="caution">
    <text evidence="5">The sequence shown here is derived from an EMBL/GenBank/DDBJ whole genome shotgun (WGS) entry which is preliminary data.</text>
</comment>
<dbReference type="PANTHER" id="PTHR11579">
    <property type="entry name" value="PROTEIN-L-ISOASPARTATE O-METHYLTRANSFERASE"/>
    <property type="match status" value="1"/>
</dbReference>
<evidence type="ECO:0000313" key="5">
    <source>
        <dbReference type="EMBL" id="GEN62816.1"/>
    </source>
</evidence>
<evidence type="ECO:0000256" key="2">
    <source>
        <dbReference type="ARBA" id="ARBA00013346"/>
    </source>
</evidence>
<dbReference type="AlphaFoldDB" id="A0A511XIP7"/>
<dbReference type="CDD" id="cd02440">
    <property type="entry name" value="AdoMet_MTases"/>
    <property type="match status" value="1"/>
</dbReference>
<proteinExistence type="inferred from homology"/>
<evidence type="ECO:0000313" key="6">
    <source>
        <dbReference type="Proteomes" id="UP000321746"/>
    </source>
</evidence>
<sequence>MLKSPNQQQTAQFSRSLFMPSETQDGCDYNGLRQNMVDDQVRPVEVNDPRILTAMRTLPRELAVPPAERGFAYADRTLPLGDGRYLAQPMITGRLVQSARISAGERVLVVAAGTGYLASVVACLDAQVVALESDSALIAQGHAYTEQVAPGVLWYHGPLADGAPENAPFDVILFDGAITDIPAFCIGQIATGGRVAGMMSKAGGTCSSFLAEPDQVITADGSAGAFEGWAIRLGFDSPAPLIPELLPAPAFAF</sequence>
<dbReference type="SUPFAM" id="SSF53335">
    <property type="entry name" value="S-adenosyl-L-methionine-dependent methyltransferases"/>
    <property type="match status" value="1"/>
</dbReference>
<comment type="similarity">
    <text evidence="1">Belongs to the methyltransferase superfamily. L-isoaspartyl/D-aspartyl protein methyltransferase family.</text>
</comment>
<reference evidence="5 6" key="1">
    <citation type="submission" date="2019-07" db="EMBL/GenBank/DDBJ databases">
        <title>Whole genome shotgun sequence of Acetobacter oeni NBRC 105207.</title>
        <authorList>
            <person name="Hosoyama A."/>
            <person name="Uohara A."/>
            <person name="Ohji S."/>
            <person name="Ichikawa N."/>
        </authorList>
    </citation>
    <scope>NUCLEOTIDE SEQUENCE [LARGE SCALE GENOMIC DNA]</scope>
    <source>
        <strain evidence="5 6">NBRC 105207</strain>
    </source>
</reference>
<evidence type="ECO:0000256" key="1">
    <source>
        <dbReference type="ARBA" id="ARBA00005369"/>
    </source>
</evidence>
<dbReference type="InterPro" id="IPR029063">
    <property type="entry name" value="SAM-dependent_MTases_sf"/>
</dbReference>
<gene>
    <name evidence="5" type="ORF">AOE01nite_10400</name>
</gene>
<dbReference type="Proteomes" id="UP000321746">
    <property type="component" value="Unassembled WGS sequence"/>
</dbReference>
<organism evidence="5 6">
    <name type="scientific">Acetobacter oeni</name>
    <dbReference type="NCBI Taxonomy" id="304077"/>
    <lineage>
        <taxon>Bacteria</taxon>
        <taxon>Pseudomonadati</taxon>
        <taxon>Pseudomonadota</taxon>
        <taxon>Alphaproteobacteria</taxon>
        <taxon>Acetobacterales</taxon>
        <taxon>Acetobacteraceae</taxon>
        <taxon>Acetobacter</taxon>
    </lineage>
</organism>
<keyword evidence="6" id="KW-1185">Reference proteome</keyword>
<feature type="region of interest" description="Disordered" evidence="4">
    <location>
        <begin position="1"/>
        <end position="24"/>
    </location>
</feature>
<dbReference type="InterPro" id="IPR000682">
    <property type="entry name" value="PCMT"/>
</dbReference>
<dbReference type="PANTHER" id="PTHR11579:SF18">
    <property type="entry name" value="PROTEIN-L-ISOASPARTATE O-METHYLTRANSFERASE"/>
    <property type="match status" value="1"/>
</dbReference>
<dbReference type="EMBL" id="BJYG01000011">
    <property type="protein sequence ID" value="GEN62816.1"/>
    <property type="molecule type" value="Genomic_DNA"/>
</dbReference>
<dbReference type="GO" id="GO:0005737">
    <property type="term" value="C:cytoplasm"/>
    <property type="evidence" value="ECO:0007669"/>
    <property type="project" value="TreeGrafter"/>
</dbReference>
<dbReference type="GO" id="GO:0004719">
    <property type="term" value="F:protein-L-isoaspartate (D-aspartate) O-methyltransferase activity"/>
    <property type="evidence" value="ECO:0007669"/>
    <property type="project" value="InterPro"/>
</dbReference>
<protein>
    <recommendedName>
        <fullName evidence="2">Protein-L-isoaspartate O-methyltransferase</fullName>
    </recommendedName>
    <alternativeName>
        <fullName evidence="3">Protein L-isoaspartyl methyltransferase</fullName>
    </alternativeName>
</protein>
<feature type="compositionally biased region" description="Polar residues" evidence="4">
    <location>
        <begin position="1"/>
        <end position="15"/>
    </location>
</feature>
<evidence type="ECO:0000256" key="3">
    <source>
        <dbReference type="ARBA" id="ARBA00030757"/>
    </source>
</evidence>